<proteinExistence type="predicted"/>
<reference evidence="3" key="1">
    <citation type="submission" date="2023-03" db="EMBL/GenBank/DDBJ databases">
        <authorList>
            <person name="Shen W."/>
            <person name="Cai J."/>
        </authorList>
    </citation>
    <scope>NUCLEOTIDE SEQUENCE</scope>
    <source>
        <strain evidence="3">B646-2</strain>
    </source>
</reference>
<dbReference type="Proteomes" id="UP001249240">
    <property type="component" value="Unassembled WGS sequence"/>
</dbReference>
<feature type="domain" description="HTH merR-type" evidence="2">
    <location>
        <begin position="1"/>
        <end position="69"/>
    </location>
</feature>
<dbReference type="RefSeq" id="WP_028020409.1">
    <property type="nucleotide sequence ID" value="NZ_CABLCA010000018.1"/>
</dbReference>
<protein>
    <submittedName>
        <fullName evidence="3">MerR family transcriptional regulator</fullName>
    </submittedName>
</protein>
<evidence type="ECO:0000313" key="4">
    <source>
        <dbReference type="Proteomes" id="UP001249240"/>
    </source>
</evidence>
<dbReference type="Gene3D" id="1.10.1660.10">
    <property type="match status" value="1"/>
</dbReference>
<evidence type="ECO:0000256" key="1">
    <source>
        <dbReference type="ARBA" id="ARBA00023125"/>
    </source>
</evidence>
<dbReference type="PROSITE" id="PS50937">
    <property type="entry name" value="HTH_MERR_2"/>
    <property type="match status" value="1"/>
</dbReference>
<dbReference type="PANTHER" id="PTHR30204:SF98">
    <property type="entry name" value="HTH-TYPE TRANSCRIPTIONAL REGULATOR ADHR"/>
    <property type="match status" value="1"/>
</dbReference>
<dbReference type="InterPro" id="IPR047057">
    <property type="entry name" value="MerR_fam"/>
</dbReference>
<dbReference type="AlphaFoldDB" id="A0AAW8SY93"/>
<evidence type="ECO:0000259" key="2">
    <source>
        <dbReference type="PROSITE" id="PS50937"/>
    </source>
</evidence>
<dbReference type="GO" id="GO:0003700">
    <property type="term" value="F:DNA-binding transcription factor activity"/>
    <property type="evidence" value="ECO:0007669"/>
    <property type="project" value="InterPro"/>
</dbReference>
<dbReference type="SMART" id="SM00422">
    <property type="entry name" value="HTH_MERR"/>
    <property type="match status" value="1"/>
</dbReference>
<comment type="caution">
    <text evidence="3">The sequence shown here is derived from an EMBL/GenBank/DDBJ whole genome shotgun (WGS) entry which is preliminary data.</text>
</comment>
<sequence length="121" mass="14476">MYKISEVSKMIGFSVPTLRYYEELGISAPAKNKSGYREYSEADVEWLRFIHRLKHTGMDLESIKKYSQLRSQGDQTIEKRMKLLAAQRNRLLTEKRKIEQHLTFLEEKQKTYKEMLADRDR</sequence>
<name>A0AAW8SY93_9ENTE</name>
<dbReference type="InterPro" id="IPR000551">
    <property type="entry name" value="MerR-type_HTH_dom"/>
</dbReference>
<dbReference type="PRINTS" id="PR00040">
    <property type="entry name" value="HTHMERR"/>
</dbReference>
<dbReference type="CDD" id="cd01109">
    <property type="entry name" value="HTH_YyaN"/>
    <property type="match status" value="1"/>
</dbReference>
<dbReference type="GO" id="GO:0003677">
    <property type="term" value="F:DNA binding"/>
    <property type="evidence" value="ECO:0007669"/>
    <property type="project" value="UniProtKB-KW"/>
</dbReference>
<accession>A0AAW8SY93</accession>
<keyword evidence="1" id="KW-0238">DNA-binding</keyword>
<organism evidence="3 4">
    <name type="scientific">Enterococcus raffinosus</name>
    <dbReference type="NCBI Taxonomy" id="71452"/>
    <lineage>
        <taxon>Bacteria</taxon>
        <taxon>Bacillati</taxon>
        <taxon>Bacillota</taxon>
        <taxon>Bacilli</taxon>
        <taxon>Lactobacillales</taxon>
        <taxon>Enterococcaceae</taxon>
        <taxon>Enterococcus</taxon>
    </lineage>
</organism>
<dbReference type="PANTHER" id="PTHR30204">
    <property type="entry name" value="REDOX-CYCLING DRUG-SENSING TRANSCRIPTIONAL ACTIVATOR SOXR"/>
    <property type="match status" value="1"/>
</dbReference>
<dbReference type="EMBL" id="JARPXM010000009">
    <property type="protein sequence ID" value="MDT2538592.1"/>
    <property type="molecule type" value="Genomic_DNA"/>
</dbReference>
<evidence type="ECO:0000313" key="3">
    <source>
        <dbReference type="EMBL" id="MDT2538592.1"/>
    </source>
</evidence>
<gene>
    <name evidence="3" type="ORF">P7D78_10660</name>
</gene>
<dbReference type="Pfam" id="PF13411">
    <property type="entry name" value="MerR_1"/>
    <property type="match status" value="1"/>
</dbReference>
<dbReference type="SUPFAM" id="SSF46955">
    <property type="entry name" value="Putative DNA-binding domain"/>
    <property type="match status" value="1"/>
</dbReference>
<dbReference type="InterPro" id="IPR009061">
    <property type="entry name" value="DNA-bd_dom_put_sf"/>
</dbReference>